<dbReference type="PANTHER" id="PTHR46267:SF3">
    <property type="entry name" value="TELOMERE REPEAT-BINDING FACTOR 4-RELATED"/>
    <property type="match status" value="1"/>
</dbReference>
<evidence type="ECO:0000256" key="7">
    <source>
        <dbReference type="ARBA" id="ARBA00023163"/>
    </source>
</evidence>
<comment type="caution">
    <text evidence="15">The sequence shown here is derived from an EMBL/GenBank/DDBJ whole genome shotgun (WGS) entry which is preliminary data.</text>
</comment>
<keyword evidence="3" id="KW-0158">Chromosome</keyword>
<dbReference type="InterPro" id="IPR005818">
    <property type="entry name" value="Histone_H1/H5_H15"/>
</dbReference>
<dbReference type="InterPro" id="IPR017930">
    <property type="entry name" value="Myb_dom"/>
</dbReference>
<dbReference type="GO" id="GO:0000786">
    <property type="term" value="C:nucleosome"/>
    <property type="evidence" value="ECO:0007669"/>
    <property type="project" value="InterPro"/>
</dbReference>
<name>A0AAN8UIM9_9MAGN</name>
<dbReference type="PROSITE" id="PS50090">
    <property type="entry name" value="MYB_LIKE"/>
    <property type="match status" value="1"/>
</dbReference>
<evidence type="ECO:0000256" key="10">
    <source>
        <dbReference type="ARBA" id="ARBA00053063"/>
    </source>
</evidence>
<dbReference type="EMBL" id="JBAMMX010000025">
    <property type="protein sequence ID" value="KAK6914724.1"/>
    <property type="molecule type" value="Genomic_DNA"/>
</dbReference>
<feature type="region of interest" description="Disordered" evidence="11">
    <location>
        <begin position="49"/>
        <end position="116"/>
    </location>
</feature>
<keyword evidence="5" id="KW-0175">Coiled coil</keyword>
<dbReference type="InterPro" id="IPR009057">
    <property type="entry name" value="Homeodomain-like_sf"/>
</dbReference>
<reference evidence="15 16" key="1">
    <citation type="submission" date="2023-12" db="EMBL/GenBank/DDBJ databases">
        <title>A high-quality genome assembly for Dillenia turbinata (Dilleniales).</title>
        <authorList>
            <person name="Chanderbali A."/>
        </authorList>
    </citation>
    <scope>NUCLEOTIDE SEQUENCE [LARGE SCALE GENOMIC DNA]</scope>
    <source>
        <strain evidence="15">LSX21</strain>
        <tissue evidence="15">Leaf</tissue>
    </source>
</reference>
<feature type="compositionally biased region" description="Polar residues" evidence="11">
    <location>
        <begin position="78"/>
        <end position="93"/>
    </location>
</feature>
<dbReference type="InterPro" id="IPR001005">
    <property type="entry name" value="SANT/Myb"/>
</dbReference>
<accession>A0AAN8UIM9</accession>
<evidence type="ECO:0000256" key="1">
    <source>
        <dbReference type="ARBA" id="ARBA00004286"/>
    </source>
</evidence>
<dbReference type="GO" id="GO:0006334">
    <property type="term" value="P:nucleosome assembly"/>
    <property type="evidence" value="ECO:0007669"/>
    <property type="project" value="InterPro"/>
</dbReference>
<comment type="function">
    <text evidence="10">Binds preferentially double-stranded telomeric repeats.</text>
</comment>
<evidence type="ECO:0000256" key="5">
    <source>
        <dbReference type="ARBA" id="ARBA00023054"/>
    </source>
</evidence>
<dbReference type="PROSITE" id="PS51504">
    <property type="entry name" value="H15"/>
    <property type="match status" value="1"/>
</dbReference>
<dbReference type="CDD" id="cd11660">
    <property type="entry name" value="SANT_TRF"/>
    <property type="match status" value="1"/>
</dbReference>
<dbReference type="Pfam" id="PF00249">
    <property type="entry name" value="Myb_DNA-binding"/>
    <property type="match status" value="1"/>
</dbReference>
<evidence type="ECO:0000256" key="8">
    <source>
        <dbReference type="ARBA" id="ARBA00023242"/>
    </source>
</evidence>
<dbReference type="SMART" id="SM00526">
    <property type="entry name" value="H15"/>
    <property type="match status" value="1"/>
</dbReference>
<dbReference type="InterPro" id="IPR036388">
    <property type="entry name" value="WH-like_DNA-bd_sf"/>
</dbReference>
<dbReference type="GO" id="GO:0003691">
    <property type="term" value="F:double-stranded telomeric DNA binding"/>
    <property type="evidence" value="ECO:0007669"/>
    <property type="project" value="InterPro"/>
</dbReference>
<proteinExistence type="predicted"/>
<dbReference type="Pfam" id="PF00538">
    <property type="entry name" value="Linker_histone"/>
    <property type="match status" value="1"/>
</dbReference>
<evidence type="ECO:0000313" key="15">
    <source>
        <dbReference type="EMBL" id="KAK6914724.1"/>
    </source>
</evidence>
<evidence type="ECO:0000259" key="13">
    <source>
        <dbReference type="PROSITE" id="PS51294"/>
    </source>
</evidence>
<dbReference type="PROSITE" id="PS51294">
    <property type="entry name" value="HTH_MYB"/>
    <property type="match status" value="1"/>
</dbReference>
<evidence type="ECO:0000259" key="14">
    <source>
        <dbReference type="PROSITE" id="PS51504"/>
    </source>
</evidence>
<feature type="domain" description="Myb-like" evidence="12">
    <location>
        <begin position="1"/>
        <end position="57"/>
    </location>
</feature>
<evidence type="ECO:0000256" key="2">
    <source>
        <dbReference type="ARBA" id="ARBA00004604"/>
    </source>
</evidence>
<evidence type="ECO:0000256" key="3">
    <source>
        <dbReference type="ARBA" id="ARBA00022454"/>
    </source>
</evidence>
<dbReference type="InterPro" id="IPR044597">
    <property type="entry name" value="SMH1-6"/>
</dbReference>
<keyword evidence="16" id="KW-1185">Reference proteome</keyword>
<feature type="compositionally biased region" description="Pro residues" evidence="11">
    <location>
        <begin position="106"/>
        <end position="116"/>
    </location>
</feature>
<dbReference type="AlphaFoldDB" id="A0AAN8UIM9"/>
<feature type="domain" description="H15" evidence="14">
    <location>
        <begin position="113"/>
        <end position="181"/>
    </location>
</feature>
<comment type="subcellular location">
    <subcellularLocation>
        <location evidence="1">Chromosome</location>
    </subcellularLocation>
    <subcellularLocation>
        <location evidence="2">Nucleus</location>
        <location evidence="2">Nucleolus</location>
    </subcellularLocation>
</comment>
<keyword evidence="7" id="KW-0804">Transcription</keyword>
<evidence type="ECO:0000256" key="4">
    <source>
        <dbReference type="ARBA" id="ARBA00023015"/>
    </source>
</evidence>
<keyword evidence="8" id="KW-0539">Nucleus</keyword>
<dbReference type="Gene3D" id="1.10.246.220">
    <property type="match status" value="1"/>
</dbReference>
<keyword evidence="4" id="KW-0805">Transcription regulation</keyword>
<evidence type="ECO:0000313" key="16">
    <source>
        <dbReference type="Proteomes" id="UP001370490"/>
    </source>
</evidence>
<dbReference type="FunFam" id="1.10.10.60:FF:000168">
    <property type="entry name" value="Telomere repeat-binding factor 1"/>
    <property type="match status" value="1"/>
</dbReference>
<dbReference type="SUPFAM" id="SSF46689">
    <property type="entry name" value="Homeodomain-like"/>
    <property type="match status" value="1"/>
</dbReference>
<feature type="non-terminal residue" evidence="15">
    <location>
        <position position="255"/>
    </location>
</feature>
<organism evidence="15 16">
    <name type="scientific">Dillenia turbinata</name>
    <dbReference type="NCBI Taxonomy" id="194707"/>
    <lineage>
        <taxon>Eukaryota</taxon>
        <taxon>Viridiplantae</taxon>
        <taxon>Streptophyta</taxon>
        <taxon>Embryophyta</taxon>
        <taxon>Tracheophyta</taxon>
        <taxon>Spermatophyta</taxon>
        <taxon>Magnoliopsida</taxon>
        <taxon>eudicotyledons</taxon>
        <taxon>Gunneridae</taxon>
        <taxon>Pentapetalae</taxon>
        <taxon>Dilleniales</taxon>
        <taxon>Dilleniaceae</taxon>
        <taxon>Dillenia</taxon>
    </lineage>
</organism>
<dbReference type="PANTHER" id="PTHR46267">
    <property type="entry name" value="SINGLE MYB HISTONE 4"/>
    <property type="match status" value="1"/>
</dbReference>
<evidence type="ECO:0000256" key="11">
    <source>
        <dbReference type="SAM" id="MobiDB-lite"/>
    </source>
</evidence>
<dbReference type="GO" id="GO:0005730">
    <property type="term" value="C:nucleolus"/>
    <property type="evidence" value="ECO:0007669"/>
    <property type="project" value="UniProtKB-SubCell"/>
</dbReference>
<dbReference type="FunFam" id="1.10.246.220:FF:000002">
    <property type="entry name" value="Telomere repeat-binding factor 1"/>
    <property type="match status" value="1"/>
</dbReference>
<feature type="domain" description="HTH myb-type" evidence="13">
    <location>
        <begin position="1"/>
        <end position="61"/>
    </location>
</feature>
<sequence length="255" mass="28308">MGIHKQKWTAEEEEALKAGVAKHGAGKWKIILRDPDFAPALTTRSNIDLKDKWRNMSVSTAAQGSKDKVKTPKPKAEAQQSISQSPGPANSLASDGFHATKDEPFKTPPDTKPPPRYNEIIIEALTSMKDSNGSDIRSIVDYIEQRQEVPQNFRRLVTQKLRRLASQGKIEKVENGYMLKKTEMMVYNAEMVEATKQGFNDAKILEAAKQAASAVAEAEKKTCLASKAVEESERVAKMAEDADSMLQLAKEIYEN</sequence>
<feature type="compositionally biased region" description="Basic and acidic residues" evidence="11">
    <location>
        <begin position="65"/>
        <end position="76"/>
    </location>
</feature>
<gene>
    <name evidence="15" type="ORF">RJ641_019841</name>
</gene>
<protein>
    <recommendedName>
        <fullName evidence="9">MYB transcription factor</fullName>
    </recommendedName>
</protein>
<evidence type="ECO:0000259" key="12">
    <source>
        <dbReference type="PROSITE" id="PS50090"/>
    </source>
</evidence>
<evidence type="ECO:0000256" key="6">
    <source>
        <dbReference type="ARBA" id="ARBA00023125"/>
    </source>
</evidence>
<evidence type="ECO:0000256" key="9">
    <source>
        <dbReference type="ARBA" id="ARBA00032813"/>
    </source>
</evidence>
<keyword evidence="6" id="KW-0238">DNA-binding</keyword>
<dbReference type="Gene3D" id="1.10.10.10">
    <property type="entry name" value="Winged helix-like DNA-binding domain superfamily/Winged helix DNA-binding domain"/>
    <property type="match status" value="1"/>
</dbReference>
<dbReference type="Proteomes" id="UP001370490">
    <property type="component" value="Unassembled WGS sequence"/>
</dbReference>
<dbReference type="SMART" id="SM00717">
    <property type="entry name" value="SANT"/>
    <property type="match status" value="1"/>
</dbReference>